<evidence type="ECO:0000313" key="1">
    <source>
        <dbReference type="EMBL" id="JAD91222.1"/>
    </source>
</evidence>
<dbReference type="AlphaFoldDB" id="A0A0A9E5G6"/>
<reference evidence="1" key="2">
    <citation type="journal article" date="2015" name="Data Brief">
        <title>Shoot transcriptome of the giant reed, Arundo donax.</title>
        <authorList>
            <person name="Barrero R.A."/>
            <person name="Guerrero F.D."/>
            <person name="Moolhuijzen P."/>
            <person name="Goolsby J.A."/>
            <person name="Tidwell J."/>
            <person name="Bellgard S.E."/>
            <person name="Bellgard M.I."/>
        </authorList>
    </citation>
    <scope>NUCLEOTIDE SEQUENCE</scope>
    <source>
        <tissue evidence="1">Shoot tissue taken approximately 20 cm above the soil surface</tissue>
    </source>
</reference>
<name>A0A0A9E5G6_ARUDO</name>
<organism evidence="1">
    <name type="scientific">Arundo donax</name>
    <name type="common">Giant reed</name>
    <name type="synonym">Donax arundinaceus</name>
    <dbReference type="NCBI Taxonomy" id="35708"/>
    <lineage>
        <taxon>Eukaryota</taxon>
        <taxon>Viridiplantae</taxon>
        <taxon>Streptophyta</taxon>
        <taxon>Embryophyta</taxon>
        <taxon>Tracheophyta</taxon>
        <taxon>Spermatophyta</taxon>
        <taxon>Magnoliopsida</taxon>
        <taxon>Liliopsida</taxon>
        <taxon>Poales</taxon>
        <taxon>Poaceae</taxon>
        <taxon>PACMAD clade</taxon>
        <taxon>Arundinoideae</taxon>
        <taxon>Arundineae</taxon>
        <taxon>Arundo</taxon>
    </lineage>
</organism>
<reference evidence="1" key="1">
    <citation type="submission" date="2014-09" db="EMBL/GenBank/DDBJ databases">
        <authorList>
            <person name="Magalhaes I.L.F."/>
            <person name="Oliveira U."/>
            <person name="Santos F.R."/>
            <person name="Vidigal T.H.D.A."/>
            <person name="Brescovit A.D."/>
            <person name="Santos A.J."/>
        </authorList>
    </citation>
    <scope>NUCLEOTIDE SEQUENCE</scope>
    <source>
        <tissue evidence="1">Shoot tissue taken approximately 20 cm above the soil surface</tissue>
    </source>
</reference>
<dbReference type="EMBL" id="GBRH01206673">
    <property type="protein sequence ID" value="JAD91222.1"/>
    <property type="molecule type" value="Transcribed_RNA"/>
</dbReference>
<accession>A0A0A9E5G6</accession>
<protein>
    <submittedName>
        <fullName evidence="1">Uncharacterized protein</fullName>
    </submittedName>
</protein>
<proteinExistence type="predicted"/>
<sequence length="48" mass="5580">MLTDLLTNGNCFGTIQSSLVLTYVWYKDRLLSSYIQLSTYHYTSTIVR</sequence>